<keyword evidence="1" id="KW-0472">Membrane</keyword>
<dbReference type="Proteomes" id="UP001172721">
    <property type="component" value="Unassembled WGS sequence"/>
</dbReference>
<feature type="transmembrane region" description="Helical" evidence="1">
    <location>
        <begin position="72"/>
        <end position="92"/>
    </location>
</feature>
<name>A0ABT8HYX4_9BACL</name>
<organism evidence="2 3">
    <name type="scientific">Fictibacillus fluitans</name>
    <dbReference type="NCBI Taxonomy" id="3058422"/>
    <lineage>
        <taxon>Bacteria</taxon>
        <taxon>Bacillati</taxon>
        <taxon>Bacillota</taxon>
        <taxon>Bacilli</taxon>
        <taxon>Bacillales</taxon>
        <taxon>Fictibacillaceae</taxon>
        <taxon>Fictibacillus</taxon>
    </lineage>
</organism>
<evidence type="ECO:0000256" key="1">
    <source>
        <dbReference type="SAM" id="Phobius"/>
    </source>
</evidence>
<reference evidence="2" key="1">
    <citation type="submission" date="2023-07" db="EMBL/GenBank/DDBJ databases">
        <title>Fictibacillus sp. isolated from freshwater pond.</title>
        <authorList>
            <person name="Kirdat K."/>
            <person name="Bhat A."/>
            <person name="Mourya A."/>
            <person name="Yadav A."/>
        </authorList>
    </citation>
    <scope>NUCLEOTIDE SEQUENCE</scope>
    <source>
        <strain evidence="2">NE201</strain>
    </source>
</reference>
<evidence type="ECO:0000313" key="2">
    <source>
        <dbReference type="EMBL" id="MDN4525974.1"/>
    </source>
</evidence>
<comment type="caution">
    <text evidence="2">The sequence shown here is derived from an EMBL/GenBank/DDBJ whole genome shotgun (WGS) entry which is preliminary data.</text>
</comment>
<accession>A0ABT8HYX4</accession>
<dbReference type="Pfam" id="PF03845">
    <property type="entry name" value="Spore_permease"/>
    <property type="match status" value="1"/>
</dbReference>
<keyword evidence="3" id="KW-1185">Reference proteome</keyword>
<dbReference type="InterPro" id="IPR004761">
    <property type="entry name" value="Spore_GerAB"/>
</dbReference>
<keyword evidence="1" id="KW-0812">Transmembrane</keyword>
<sequence>MDAERAGKGLTNIILTLCYLTLMEGVTFRETLTFTNITFLQETPLLIVIVTFGLACLLLAGTSMRTISVSNVILLFFIVLLGFFVAITNIQFKDYSLLQPFLEHGFTPVVKAMVYQGSGMVELFLLILLQHKVAHPLKFKHLALLAFLLWGLTVGPLIGSVVEFGLLEGSRQRFPAYEEWGLATLGKFVEHVDFLSIYQWLAGTFSGCRSSFMS</sequence>
<feature type="transmembrane region" description="Helical" evidence="1">
    <location>
        <begin position="43"/>
        <end position="60"/>
    </location>
</feature>
<dbReference type="EMBL" id="JAUHTR010000008">
    <property type="protein sequence ID" value="MDN4525974.1"/>
    <property type="molecule type" value="Genomic_DNA"/>
</dbReference>
<keyword evidence="1" id="KW-1133">Transmembrane helix</keyword>
<gene>
    <name evidence="2" type="ORF">QYB97_15925</name>
</gene>
<feature type="transmembrane region" description="Helical" evidence="1">
    <location>
        <begin position="141"/>
        <end position="162"/>
    </location>
</feature>
<proteinExistence type="predicted"/>
<protein>
    <submittedName>
        <fullName evidence="2">GerAB/ArcD/ProY family transporter</fullName>
    </submittedName>
</protein>
<evidence type="ECO:0000313" key="3">
    <source>
        <dbReference type="Proteomes" id="UP001172721"/>
    </source>
</evidence>
<dbReference type="RefSeq" id="WP_301166992.1">
    <property type="nucleotide sequence ID" value="NZ_JAUHTR010000008.1"/>
</dbReference>
<feature type="transmembrane region" description="Helical" evidence="1">
    <location>
        <begin position="112"/>
        <end position="129"/>
    </location>
</feature>